<comment type="caution">
    <text evidence="7">The sequence shown here is derived from an EMBL/GenBank/DDBJ whole genome shotgun (WGS) entry which is preliminary data.</text>
</comment>
<dbReference type="PANTHER" id="PTHR10938">
    <property type="entry name" value="TRANSLATION INITIATION FACTOR IF-3"/>
    <property type="match status" value="1"/>
</dbReference>
<dbReference type="GO" id="GO:0032790">
    <property type="term" value="P:ribosome disassembly"/>
    <property type="evidence" value="ECO:0007669"/>
    <property type="project" value="TreeGrafter"/>
</dbReference>
<dbReference type="Pfam" id="PF00707">
    <property type="entry name" value="IF3_C"/>
    <property type="match status" value="1"/>
</dbReference>
<proteinExistence type="inferred from homology"/>
<dbReference type="GO" id="GO:0016020">
    <property type="term" value="C:membrane"/>
    <property type="evidence" value="ECO:0007669"/>
    <property type="project" value="TreeGrafter"/>
</dbReference>
<keyword evidence="3" id="KW-0648">Protein biosynthesis</keyword>
<feature type="domain" description="Translation initiation factor 3 N-terminal" evidence="6">
    <location>
        <begin position="2"/>
        <end position="31"/>
    </location>
</feature>
<dbReference type="InterPro" id="IPR019814">
    <property type="entry name" value="Translation_initiation_fac_3_N"/>
</dbReference>
<evidence type="ECO:0000256" key="3">
    <source>
        <dbReference type="ARBA" id="ARBA00022917"/>
    </source>
</evidence>
<evidence type="ECO:0000313" key="7">
    <source>
        <dbReference type="EMBL" id="KKM52252.1"/>
    </source>
</evidence>
<evidence type="ECO:0000259" key="5">
    <source>
        <dbReference type="Pfam" id="PF00707"/>
    </source>
</evidence>
<feature type="compositionally biased region" description="Basic and acidic residues" evidence="4">
    <location>
        <begin position="128"/>
        <end position="138"/>
    </location>
</feature>
<name>A0A0F9LPZ7_9ZZZZ</name>
<feature type="domain" description="Translation initiation factor 3 C-terminal" evidence="5">
    <location>
        <begin position="40"/>
        <end position="122"/>
    </location>
</feature>
<reference evidence="7" key="1">
    <citation type="journal article" date="2015" name="Nature">
        <title>Complex archaea that bridge the gap between prokaryotes and eukaryotes.</title>
        <authorList>
            <person name="Spang A."/>
            <person name="Saw J.H."/>
            <person name="Jorgensen S.L."/>
            <person name="Zaremba-Niedzwiedzka K."/>
            <person name="Martijn J."/>
            <person name="Lind A.E."/>
            <person name="van Eijk R."/>
            <person name="Schleper C."/>
            <person name="Guy L."/>
            <person name="Ettema T.J."/>
        </authorList>
    </citation>
    <scope>NUCLEOTIDE SEQUENCE</scope>
</reference>
<evidence type="ECO:0008006" key="8">
    <source>
        <dbReference type="Google" id="ProtNLM"/>
    </source>
</evidence>
<dbReference type="GO" id="GO:0005829">
    <property type="term" value="C:cytosol"/>
    <property type="evidence" value="ECO:0007669"/>
    <property type="project" value="TreeGrafter"/>
</dbReference>
<feature type="region of interest" description="Disordered" evidence="4">
    <location>
        <begin position="125"/>
        <end position="144"/>
    </location>
</feature>
<comment type="similarity">
    <text evidence="1">Belongs to the IF-3 family.</text>
</comment>
<evidence type="ECO:0000256" key="1">
    <source>
        <dbReference type="ARBA" id="ARBA00005439"/>
    </source>
</evidence>
<dbReference type="SUPFAM" id="SSF54364">
    <property type="entry name" value="Translation initiation factor IF3, N-terminal domain"/>
    <property type="match status" value="1"/>
</dbReference>
<evidence type="ECO:0000259" key="6">
    <source>
        <dbReference type="Pfam" id="PF05198"/>
    </source>
</evidence>
<dbReference type="PROSITE" id="PS00938">
    <property type="entry name" value="IF3"/>
    <property type="match status" value="1"/>
</dbReference>
<sequence>MEVDPNGSPPVCRVLDYGKFKYQQAKRERDARKHQRGGMIHEVRMRPRIGRADMERKVSLAGRLLGEGDKVKLAVMFRGREMSHPEIGREVLQRALDSMKETAVMERPPAMEGRFLSVILTPAKKAVAPKEKEKKEAPVEEQVG</sequence>
<accession>A0A0F9LPZ7</accession>
<gene>
    <name evidence="7" type="ORF">LCGC14_1555000</name>
</gene>
<dbReference type="SUPFAM" id="SSF55200">
    <property type="entry name" value="Translation initiation factor IF3, C-terminal domain"/>
    <property type="match status" value="1"/>
</dbReference>
<dbReference type="InterPro" id="IPR036787">
    <property type="entry name" value="T_IF-3_N_sf"/>
</dbReference>
<protein>
    <recommendedName>
        <fullName evidence="8">Translation initiation factor IF-3</fullName>
    </recommendedName>
</protein>
<dbReference type="Pfam" id="PF05198">
    <property type="entry name" value="IF3_N"/>
    <property type="match status" value="1"/>
</dbReference>
<keyword evidence="2" id="KW-0396">Initiation factor</keyword>
<dbReference type="PANTHER" id="PTHR10938:SF0">
    <property type="entry name" value="TRANSLATION INITIATION FACTOR IF-3, MITOCHONDRIAL"/>
    <property type="match status" value="1"/>
</dbReference>
<dbReference type="Gene3D" id="3.30.110.10">
    <property type="entry name" value="Translation initiation factor 3 (IF-3), C-terminal domain"/>
    <property type="match status" value="1"/>
</dbReference>
<dbReference type="InterPro" id="IPR019813">
    <property type="entry name" value="Translation_initiation_fac3_CS"/>
</dbReference>
<dbReference type="InterPro" id="IPR019815">
    <property type="entry name" value="Translation_initiation_fac_3_C"/>
</dbReference>
<dbReference type="GO" id="GO:0043022">
    <property type="term" value="F:ribosome binding"/>
    <property type="evidence" value="ECO:0007669"/>
    <property type="project" value="TreeGrafter"/>
</dbReference>
<organism evidence="7">
    <name type="scientific">marine sediment metagenome</name>
    <dbReference type="NCBI Taxonomy" id="412755"/>
    <lineage>
        <taxon>unclassified sequences</taxon>
        <taxon>metagenomes</taxon>
        <taxon>ecological metagenomes</taxon>
    </lineage>
</organism>
<dbReference type="AlphaFoldDB" id="A0A0F9LPZ7"/>
<dbReference type="NCBIfam" id="TIGR00168">
    <property type="entry name" value="infC"/>
    <property type="match status" value="1"/>
</dbReference>
<dbReference type="InterPro" id="IPR036788">
    <property type="entry name" value="T_IF-3_C_sf"/>
</dbReference>
<evidence type="ECO:0000256" key="4">
    <source>
        <dbReference type="SAM" id="MobiDB-lite"/>
    </source>
</evidence>
<dbReference type="EMBL" id="LAZR01011937">
    <property type="protein sequence ID" value="KKM52252.1"/>
    <property type="molecule type" value="Genomic_DNA"/>
</dbReference>
<dbReference type="InterPro" id="IPR001288">
    <property type="entry name" value="Translation_initiation_fac_3"/>
</dbReference>
<evidence type="ECO:0000256" key="2">
    <source>
        <dbReference type="ARBA" id="ARBA00022540"/>
    </source>
</evidence>
<dbReference type="GO" id="GO:0003743">
    <property type="term" value="F:translation initiation factor activity"/>
    <property type="evidence" value="ECO:0007669"/>
    <property type="project" value="UniProtKB-KW"/>
</dbReference>
<dbReference type="Gene3D" id="3.10.20.80">
    <property type="entry name" value="Translation initiation factor 3 (IF-3), N-terminal domain"/>
    <property type="match status" value="1"/>
</dbReference>